<feature type="domain" description="RING-type" evidence="4">
    <location>
        <begin position="530"/>
        <end position="563"/>
    </location>
</feature>
<dbReference type="Proteomes" id="UP000187209">
    <property type="component" value="Unassembled WGS sequence"/>
</dbReference>
<gene>
    <name evidence="5" type="ORF">SteCoe_9400</name>
</gene>
<dbReference type="PROSITE" id="PS50089">
    <property type="entry name" value="ZF_RING_2"/>
    <property type="match status" value="1"/>
</dbReference>
<proteinExistence type="predicted"/>
<keyword evidence="1" id="KW-0862">Zinc</keyword>
<evidence type="ECO:0000256" key="2">
    <source>
        <dbReference type="SAM" id="Coils"/>
    </source>
</evidence>
<feature type="compositionally biased region" description="Polar residues" evidence="3">
    <location>
        <begin position="59"/>
        <end position="73"/>
    </location>
</feature>
<evidence type="ECO:0000256" key="1">
    <source>
        <dbReference type="PROSITE-ProRule" id="PRU00175"/>
    </source>
</evidence>
<name>A0A1R2CI37_9CILI</name>
<feature type="compositionally biased region" description="Basic and acidic residues" evidence="3">
    <location>
        <begin position="92"/>
        <end position="125"/>
    </location>
</feature>
<comment type="caution">
    <text evidence="5">The sequence shown here is derived from an EMBL/GenBank/DDBJ whole genome shotgun (WGS) entry which is preliminary data.</text>
</comment>
<dbReference type="InterPro" id="IPR013083">
    <property type="entry name" value="Znf_RING/FYVE/PHD"/>
</dbReference>
<dbReference type="EMBL" id="MPUH01000146">
    <property type="protein sequence ID" value="OMJ88620.1"/>
    <property type="molecule type" value="Genomic_DNA"/>
</dbReference>
<dbReference type="AlphaFoldDB" id="A0A1R2CI37"/>
<accession>A0A1R2CI37</accession>
<keyword evidence="2" id="KW-0175">Coiled coil</keyword>
<dbReference type="InterPro" id="IPR001841">
    <property type="entry name" value="Znf_RING"/>
</dbReference>
<protein>
    <recommendedName>
        <fullName evidence="4">RING-type domain-containing protein</fullName>
    </recommendedName>
</protein>
<feature type="region of interest" description="Disordered" evidence="3">
    <location>
        <begin position="1"/>
        <end position="28"/>
    </location>
</feature>
<evidence type="ECO:0000256" key="3">
    <source>
        <dbReference type="SAM" id="MobiDB-lite"/>
    </source>
</evidence>
<feature type="region of interest" description="Disordered" evidence="3">
    <location>
        <begin position="53"/>
        <end position="125"/>
    </location>
</feature>
<keyword evidence="1" id="KW-0863">Zinc-finger</keyword>
<keyword evidence="6" id="KW-1185">Reference proteome</keyword>
<feature type="compositionally biased region" description="Polar residues" evidence="3">
    <location>
        <begin position="1"/>
        <end position="11"/>
    </location>
</feature>
<keyword evidence="1" id="KW-0479">Metal-binding</keyword>
<reference evidence="5 6" key="1">
    <citation type="submission" date="2016-11" db="EMBL/GenBank/DDBJ databases">
        <title>The macronuclear genome of Stentor coeruleus: a giant cell with tiny introns.</title>
        <authorList>
            <person name="Slabodnick M."/>
            <person name="Ruby J.G."/>
            <person name="Reiff S.B."/>
            <person name="Swart E.C."/>
            <person name="Gosai S."/>
            <person name="Prabakaran S."/>
            <person name="Witkowska E."/>
            <person name="Larue G.E."/>
            <person name="Fisher S."/>
            <person name="Freeman R.M."/>
            <person name="Gunawardena J."/>
            <person name="Chu W."/>
            <person name="Stover N.A."/>
            <person name="Gregory B.D."/>
            <person name="Nowacki M."/>
            <person name="Derisi J."/>
            <person name="Roy S.W."/>
            <person name="Marshall W.F."/>
            <person name="Sood P."/>
        </authorList>
    </citation>
    <scope>NUCLEOTIDE SEQUENCE [LARGE SCALE GENOMIC DNA]</scope>
    <source>
        <strain evidence="5">WM001</strain>
    </source>
</reference>
<organism evidence="5 6">
    <name type="scientific">Stentor coeruleus</name>
    <dbReference type="NCBI Taxonomy" id="5963"/>
    <lineage>
        <taxon>Eukaryota</taxon>
        <taxon>Sar</taxon>
        <taxon>Alveolata</taxon>
        <taxon>Ciliophora</taxon>
        <taxon>Postciliodesmatophora</taxon>
        <taxon>Heterotrichea</taxon>
        <taxon>Heterotrichida</taxon>
        <taxon>Stentoridae</taxon>
        <taxon>Stentor</taxon>
    </lineage>
</organism>
<evidence type="ECO:0000313" key="6">
    <source>
        <dbReference type="Proteomes" id="UP000187209"/>
    </source>
</evidence>
<feature type="coiled-coil region" evidence="2">
    <location>
        <begin position="200"/>
        <end position="367"/>
    </location>
</feature>
<dbReference type="Gene3D" id="3.30.40.10">
    <property type="entry name" value="Zinc/RING finger domain, C3HC4 (zinc finger)"/>
    <property type="match status" value="1"/>
</dbReference>
<dbReference type="GO" id="GO:0008270">
    <property type="term" value="F:zinc ion binding"/>
    <property type="evidence" value="ECO:0007669"/>
    <property type="project" value="UniProtKB-KW"/>
</dbReference>
<evidence type="ECO:0000259" key="4">
    <source>
        <dbReference type="PROSITE" id="PS50089"/>
    </source>
</evidence>
<sequence>MNRSNTSSNSPKLAFSSPRNIIDGPISGQKRLPLIKDRASVCSGQRFFVQTQEARRETIPSSKSQKTLEMLQQSDDHKSVILKTLPPKKTHCSPEQRKSRDSDKFDPHKCNLEIDSHKIPPKDKSQIDHKEGISIELHCPSLSKSNSIENTLELSAPIHKTASESNLTLLEPPSPENLNEVINNLKHELEMTQRQNRLQIKHQLENREIYEKEIDKLIKENNELEVLLNKSYEKIEKLKAEIKKQNLEVGEIRHKNREIILSTDNDILYLKEEIESKDREILELSEQYKISEATKKRYGESAKEIEAEFETFRKSYEVMKKEYDELKKKYTQLKDDYRDGERKLKEKDQIIDEVVLIKNENAQLKSQFEEVVSKLKVCEESLNTVTHNYNNSRVSWKDREVHLENTIISLREQINTEKDKKTVQVAETVKLKKALTLKDSDSIVNFSKDEVFRYYQKCIKQEKESMELHTSIDKLKKDVEYLKNQLKGKENIISRMSTHVTGIEMFETKATHCKGMINKICSRIKKRACCKNCMEGQKTYLSIPCNHIICEDCKNEIKKCKVCGADAIEMIAFKYFDLIRESITTLESMIE</sequence>
<evidence type="ECO:0000313" key="5">
    <source>
        <dbReference type="EMBL" id="OMJ88620.1"/>
    </source>
</evidence>